<dbReference type="EMBL" id="CM056814">
    <property type="protein sequence ID" value="KAJ8628488.1"/>
    <property type="molecule type" value="Genomic_DNA"/>
</dbReference>
<accession>A0ACC2L545</accession>
<comment type="caution">
    <text evidence="1">The sequence shown here is derived from an EMBL/GenBank/DDBJ whole genome shotgun (WGS) entry which is preliminary data.</text>
</comment>
<protein>
    <submittedName>
        <fullName evidence="1">Uncharacterized protein</fullName>
    </submittedName>
</protein>
<evidence type="ECO:0000313" key="2">
    <source>
        <dbReference type="Proteomes" id="UP001234297"/>
    </source>
</evidence>
<proteinExistence type="predicted"/>
<keyword evidence="2" id="KW-1185">Reference proteome</keyword>
<evidence type="ECO:0000313" key="1">
    <source>
        <dbReference type="EMBL" id="KAJ8628488.1"/>
    </source>
</evidence>
<reference evidence="1 2" key="1">
    <citation type="journal article" date="2022" name="Hortic Res">
        <title>A haplotype resolved chromosomal level avocado genome allows analysis of novel avocado genes.</title>
        <authorList>
            <person name="Nath O."/>
            <person name="Fletcher S.J."/>
            <person name="Hayward A."/>
            <person name="Shaw L.M."/>
            <person name="Masouleh A.K."/>
            <person name="Furtado A."/>
            <person name="Henry R.J."/>
            <person name="Mitter N."/>
        </authorList>
    </citation>
    <scope>NUCLEOTIDE SEQUENCE [LARGE SCALE GENOMIC DNA]</scope>
    <source>
        <strain evidence="2">cv. Hass</strain>
    </source>
</reference>
<organism evidence="1 2">
    <name type="scientific">Persea americana</name>
    <name type="common">Avocado</name>
    <dbReference type="NCBI Taxonomy" id="3435"/>
    <lineage>
        <taxon>Eukaryota</taxon>
        <taxon>Viridiplantae</taxon>
        <taxon>Streptophyta</taxon>
        <taxon>Embryophyta</taxon>
        <taxon>Tracheophyta</taxon>
        <taxon>Spermatophyta</taxon>
        <taxon>Magnoliopsida</taxon>
        <taxon>Magnoliidae</taxon>
        <taxon>Laurales</taxon>
        <taxon>Lauraceae</taxon>
        <taxon>Persea</taxon>
    </lineage>
</organism>
<dbReference type="Proteomes" id="UP001234297">
    <property type="component" value="Chromosome 6"/>
</dbReference>
<sequence>MGLLRRIAWVFPIIFCSSLVHGSSAEFIPVDNYLIACGSSQNVSVQGQTFVPDSHESSFLLESEGDVAVASSSSSVPYPLYQSLRVFTQPSSYEFDIRQKGRHWVRLYFHPLPYSGHDLFSASITVLTENFVLLNNFTFKDQKSLYLF</sequence>
<gene>
    <name evidence="1" type="ORF">MRB53_021795</name>
</gene>
<name>A0ACC2L545_PERAE</name>